<organism evidence="3 4">
    <name type="scientific">Texcoconibacillus texcoconensis</name>
    <dbReference type="NCBI Taxonomy" id="1095777"/>
    <lineage>
        <taxon>Bacteria</taxon>
        <taxon>Bacillati</taxon>
        <taxon>Bacillota</taxon>
        <taxon>Bacilli</taxon>
        <taxon>Bacillales</taxon>
        <taxon>Bacillaceae</taxon>
        <taxon>Texcoconibacillus</taxon>
    </lineage>
</organism>
<proteinExistence type="predicted"/>
<sequence>MKKAIYYINQFFGQIGGEASADYEPEIREGVLGPGLLLSNLLDPDIEVTHTIICGDNYFASNEEKAIDKILHDLEDHYFDVFVAGPAFNAGRYGFACGAICQAVQERFGVPAITSMYEENPAVPIYRDQIYIFSGGNSAAHMRKDLPVVANFMKRTMNGEEHLSAKEEGYFPRGVRLETFHKPPVISAERAVDMLLKKLNGDEYETEIPMPSLKGVPPAEPISDLSQSKIAIVTSGGIVPDGNPDGIQSASATKWGQYDISGLNELMQGEWQTIHGGFDPSAANENPNVIVPLDVLREYDREGKIGEIHNDIYTTVGTGTTEAEATRMGGEISEDLKKSGVDAVILTST</sequence>
<keyword evidence="1" id="KW-0712">Selenocysteine</keyword>
<dbReference type="EMBL" id="JACHHB010000007">
    <property type="protein sequence ID" value="MBB5173736.1"/>
    <property type="molecule type" value="Genomic_DNA"/>
</dbReference>
<evidence type="ECO:0000313" key="3">
    <source>
        <dbReference type="EMBL" id="MBB5173736.1"/>
    </source>
</evidence>
<dbReference type="AlphaFoldDB" id="A0A840QQM0"/>
<keyword evidence="4" id="KW-1185">Reference proteome</keyword>
<name>A0A840QQM0_9BACI</name>
<evidence type="ECO:0000256" key="1">
    <source>
        <dbReference type="ARBA" id="ARBA00022933"/>
    </source>
</evidence>
<dbReference type="EC" id="1.21.4.2" evidence="3"/>
<dbReference type="NCBIfam" id="TIGR01918">
    <property type="entry name" value="various_sel_PB"/>
    <property type="match status" value="1"/>
</dbReference>
<dbReference type="Pfam" id="PF07355">
    <property type="entry name" value="GRDB"/>
    <property type="match status" value="1"/>
</dbReference>
<comment type="caution">
    <text evidence="3">The sequence shown here is derived from an EMBL/GenBank/DDBJ whole genome shotgun (WGS) entry which is preliminary data.</text>
</comment>
<keyword evidence="2 3" id="KW-0560">Oxidoreductase</keyword>
<dbReference type="GO" id="GO:0030699">
    <property type="term" value="F:glycine reductase activity"/>
    <property type="evidence" value="ECO:0007669"/>
    <property type="project" value="UniProtKB-EC"/>
</dbReference>
<dbReference type="Proteomes" id="UP000551878">
    <property type="component" value="Unassembled WGS sequence"/>
</dbReference>
<accession>A0A840QQM0</accession>
<gene>
    <name evidence="3" type="ORF">HNQ41_001925</name>
</gene>
<evidence type="ECO:0000313" key="4">
    <source>
        <dbReference type="Proteomes" id="UP000551878"/>
    </source>
</evidence>
<evidence type="ECO:0000256" key="2">
    <source>
        <dbReference type="ARBA" id="ARBA00023002"/>
    </source>
</evidence>
<dbReference type="InterPro" id="IPR010187">
    <property type="entry name" value="Various_sel_PB"/>
</dbReference>
<reference evidence="3 4" key="1">
    <citation type="submission" date="2020-08" db="EMBL/GenBank/DDBJ databases">
        <title>Genomic Encyclopedia of Type Strains, Phase IV (KMG-IV): sequencing the most valuable type-strain genomes for metagenomic binning, comparative biology and taxonomic classification.</title>
        <authorList>
            <person name="Goeker M."/>
        </authorList>
    </citation>
    <scope>NUCLEOTIDE SEQUENCE [LARGE SCALE GENOMIC DNA]</scope>
    <source>
        <strain evidence="3 4">DSM 24696</strain>
    </source>
</reference>
<protein>
    <submittedName>
        <fullName evidence="3">Glycine reductase</fullName>
        <ecNumber evidence="3">1.21.4.2</ecNumber>
    </submittedName>
</protein>